<dbReference type="AlphaFoldDB" id="A0A0V0GQW6"/>
<feature type="non-terminal residue" evidence="2">
    <location>
        <position position="1"/>
    </location>
</feature>
<evidence type="ECO:0000313" key="2">
    <source>
        <dbReference type="EMBL" id="JAP10446.1"/>
    </source>
</evidence>
<protein>
    <submittedName>
        <fullName evidence="2">Putative ovule protein</fullName>
    </submittedName>
</protein>
<dbReference type="EMBL" id="GEDG01033103">
    <property type="protein sequence ID" value="JAP10446.1"/>
    <property type="molecule type" value="Transcribed_RNA"/>
</dbReference>
<keyword evidence="1" id="KW-0732">Signal</keyword>
<feature type="chain" id="PRO_5006865507" evidence="1">
    <location>
        <begin position="18"/>
        <end position="67"/>
    </location>
</feature>
<reference evidence="2" key="1">
    <citation type="submission" date="2015-12" db="EMBL/GenBank/DDBJ databases">
        <title>Gene expression during late stages of embryo sac development: a critical building block for successful pollen-pistil interactions.</title>
        <authorList>
            <person name="Liu Y."/>
            <person name="Joly V."/>
            <person name="Sabar M."/>
            <person name="Matton D.P."/>
        </authorList>
    </citation>
    <scope>NUCLEOTIDE SEQUENCE</scope>
</reference>
<proteinExistence type="predicted"/>
<feature type="signal peptide" evidence="1">
    <location>
        <begin position="1"/>
        <end position="17"/>
    </location>
</feature>
<evidence type="ECO:0000256" key="1">
    <source>
        <dbReference type="SAM" id="SignalP"/>
    </source>
</evidence>
<sequence>GISVGYLLLLFVVPVSTKFDTPKKWKIKELMKKKKDKRDIYFTRVETIHHATQSCFATYLCFEFLSG</sequence>
<accession>A0A0V0GQW6</accession>
<organism evidence="2">
    <name type="scientific">Solanum chacoense</name>
    <name type="common">Chaco potato</name>
    <dbReference type="NCBI Taxonomy" id="4108"/>
    <lineage>
        <taxon>Eukaryota</taxon>
        <taxon>Viridiplantae</taxon>
        <taxon>Streptophyta</taxon>
        <taxon>Embryophyta</taxon>
        <taxon>Tracheophyta</taxon>
        <taxon>Spermatophyta</taxon>
        <taxon>Magnoliopsida</taxon>
        <taxon>eudicotyledons</taxon>
        <taxon>Gunneridae</taxon>
        <taxon>Pentapetalae</taxon>
        <taxon>asterids</taxon>
        <taxon>lamiids</taxon>
        <taxon>Solanales</taxon>
        <taxon>Solanaceae</taxon>
        <taxon>Solanoideae</taxon>
        <taxon>Solaneae</taxon>
        <taxon>Solanum</taxon>
    </lineage>
</organism>
<name>A0A0V0GQW6_SOLCH</name>